<reference evidence="1 2" key="1">
    <citation type="submission" date="2015-12" db="EMBL/GenBank/DDBJ databases">
        <title>Intraspecies pangenome expansion in the marine bacterium Alteromonas.</title>
        <authorList>
            <person name="Lopez-Perez M."/>
            <person name="Rodriguez-Valera F."/>
        </authorList>
    </citation>
    <scope>NUCLEOTIDE SEQUENCE [LARGE SCALE GENOMIC DNA]</scope>
    <source>
        <strain evidence="1 2">UM8</strain>
    </source>
</reference>
<name>A0AAC9AD04_9ALTE</name>
<sequence length="65" mass="7145">MTEEKIELSNEESELLQKHADELGVSLEEAAQRAMLEGLGSVLTDICPSSMAMKKILRDSKAPNK</sequence>
<accession>A0AAC9AD04</accession>
<evidence type="ECO:0000313" key="1">
    <source>
        <dbReference type="EMBL" id="AMJ78338.1"/>
    </source>
</evidence>
<proteinExistence type="predicted"/>
<organism evidence="1 2">
    <name type="scientific">Alteromonas mediterranea</name>
    <dbReference type="NCBI Taxonomy" id="314275"/>
    <lineage>
        <taxon>Bacteria</taxon>
        <taxon>Pseudomonadati</taxon>
        <taxon>Pseudomonadota</taxon>
        <taxon>Gammaproteobacteria</taxon>
        <taxon>Alteromonadales</taxon>
        <taxon>Alteromonadaceae</taxon>
        <taxon>Alteromonas/Salinimonas group</taxon>
        <taxon>Alteromonas</taxon>
    </lineage>
</organism>
<dbReference type="RefSeq" id="WP_015066973.1">
    <property type="nucleotide sequence ID" value="NZ_CP013928.1"/>
</dbReference>
<dbReference type="AlphaFoldDB" id="A0AAC9AD04"/>
<dbReference type="EMBL" id="CP013928">
    <property type="protein sequence ID" value="AMJ78338.1"/>
    <property type="molecule type" value="Genomic_DNA"/>
</dbReference>
<protein>
    <submittedName>
        <fullName evidence="1">Uncharacterized protein</fullName>
    </submittedName>
</protein>
<evidence type="ECO:0000313" key="2">
    <source>
        <dbReference type="Proteomes" id="UP000061468"/>
    </source>
</evidence>
<dbReference type="Proteomes" id="UP000061468">
    <property type="component" value="Chromosome"/>
</dbReference>
<gene>
    <name evidence="1" type="ORF">AV942_08560</name>
</gene>